<keyword evidence="1" id="KW-0472">Membrane</keyword>
<dbReference type="InterPro" id="IPR046947">
    <property type="entry name" value="LytR-like"/>
</dbReference>
<dbReference type="AlphaFoldDB" id="A0A3A1NA35"/>
<dbReference type="RefSeq" id="WP_119607114.1">
    <property type="nucleotide sequence ID" value="NZ_QXFH01000070.1"/>
</dbReference>
<dbReference type="Pfam" id="PF04397">
    <property type="entry name" value="LytTR"/>
    <property type="match status" value="1"/>
</dbReference>
<dbReference type="PROSITE" id="PS50930">
    <property type="entry name" value="HTH_LYTTR"/>
    <property type="match status" value="1"/>
</dbReference>
<feature type="transmembrane region" description="Helical" evidence="1">
    <location>
        <begin position="21"/>
        <end position="39"/>
    </location>
</feature>
<evidence type="ECO:0000259" key="2">
    <source>
        <dbReference type="PROSITE" id="PS50930"/>
    </source>
</evidence>
<dbReference type="GO" id="GO:0003677">
    <property type="term" value="F:DNA binding"/>
    <property type="evidence" value="ECO:0007669"/>
    <property type="project" value="InterPro"/>
</dbReference>
<evidence type="ECO:0000313" key="3">
    <source>
        <dbReference type="EMBL" id="RIV34882.1"/>
    </source>
</evidence>
<reference evidence="3 4" key="1">
    <citation type="submission" date="2018-08" db="EMBL/GenBank/DDBJ databases">
        <title>Proposal of Muricauda 72 sp.nov. and Muricauda NH166 sp.nov., isolated from seawater.</title>
        <authorList>
            <person name="Cheng H."/>
            <person name="Wu Y.-H."/>
            <person name="Guo L.-L."/>
            <person name="Xu X.-W."/>
        </authorList>
    </citation>
    <scope>NUCLEOTIDE SEQUENCE [LARGE SCALE GENOMIC DNA]</scope>
    <source>
        <strain evidence="3 4">KCTC 22173</strain>
    </source>
</reference>
<dbReference type="InterPro" id="IPR007492">
    <property type="entry name" value="LytTR_DNA-bd_dom"/>
</dbReference>
<dbReference type="PANTHER" id="PTHR37299:SF1">
    <property type="entry name" value="STAGE 0 SPORULATION PROTEIN A HOMOLOG"/>
    <property type="match status" value="1"/>
</dbReference>
<organism evidence="3 4">
    <name type="scientific">Flagellimonas lutimaris</name>
    <dbReference type="NCBI Taxonomy" id="475082"/>
    <lineage>
        <taxon>Bacteria</taxon>
        <taxon>Pseudomonadati</taxon>
        <taxon>Bacteroidota</taxon>
        <taxon>Flavobacteriia</taxon>
        <taxon>Flavobacteriales</taxon>
        <taxon>Flavobacteriaceae</taxon>
        <taxon>Flagellimonas</taxon>
    </lineage>
</organism>
<accession>A0A3A1NA35</accession>
<comment type="caution">
    <text evidence="3">The sequence shown here is derived from an EMBL/GenBank/DDBJ whole genome shotgun (WGS) entry which is preliminary data.</text>
</comment>
<proteinExistence type="predicted"/>
<sequence>MDNVIPNYKRCFYLSGDRKKYWYSSFFLGFFVALILIGLKPFEKSIIDHPYITLVRIGVGFICSVVYIIGYEILLNWFKTTKFNYLKLILFDVFLALISVVLIFLYDRLIVVKDGLVTFGFLMEYILILALPFYPIILFIFHFLKTAVFPIQIYLPSAKPYLSGGKNILCIKEENGLDGFRLNLNSLLYIQSQDNYIEIHYLKDGDYTKYLMRGTLKKILKDFSFLLKVHRSFIVNPYKIKCLEGNSNKAAISFKDVAISIPVSKSYYSSVKNYLSTNTKI</sequence>
<dbReference type="SMART" id="SM00850">
    <property type="entry name" value="LytTR"/>
    <property type="match status" value="1"/>
</dbReference>
<dbReference type="Gene3D" id="2.40.50.1020">
    <property type="entry name" value="LytTr DNA-binding domain"/>
    <property type="match status" value="1"/>
</dbReference>
<keyword evidence="1" id="KW-0812">Transmembrane</keyword>
<name>A0A3A1NA35_9FLAO</name>
<feature type="transmembrane region" description="Helical" evidence="1">
    <location>
        <begin position="125"/>
        <end position="144"/>
    </location>
</feature>
<dbReference type="EMBL" id="QXFH01000070">
    <property type="protein sequence ID" value="RIV34882.1"/>
    <property type="molecule type" value="Genomic_DNA"/>
</dbReference>
<dbReference type="GO" id="GO:0000156">
    <property type="term" value="F:phosphorelay response regulator activity"/>
    <property type="evidence" value="ECO:0007669"/>
    <property type="project" value="InterPro"/>
</dbReference>
<dbReference type="Proteomes" id="UP000266067">
    <property type="component" value="Unassembled WGS sequence"/>
</dbReference>
<feature type="transmembrane region" description="Helical" evidence="1">
    <location>
        <begin position="85"/>
        <end position="105"/>
    </location>
</feature>
<feature type="transmembrane region" description="Helical" evidence="1">
    <location>
        <begin position="51"/>
        <end position="73"/>
    </location>
</feature>
<dbReference type="PANTHER" id="PTHR37299">
    <property type="entry name" value="TRANSCRIPTIONAL REGULATOR-RELATED"/>
    <property type="match status" value="1"/>
</dbReference>
<evidence type="ECO:0000256" key="1">
    <source>
        <dbReference type="SAM" id="Phobius"/>
    </source>
</evidence>
<evidence type="ECO:0000313" key="4">
    <source>
        <dbReference type="Proteomes" id="UP000266067"/>
    </source>
</evidence>
<protein>
    <submittedName>
        <fullName evidence="3">LytTR family transcriptional regulator</fullName>
    </submittedName>
</protein>
<feature type="domain" description="HTH LytTR-type" evidence="2">
    <location>
        <begin position="180"/>
        <end position="277"/>
    </location>
</feature>
<dbReference type="OrthoDB" id="1118393at2"/>
<gene>
    <name evidence="3" type="ORF">D2V08_05790</name>
</gene>
<keyword evidence="1" id="KW-1133">Transmembrane helix</keyword>
<keyword evidence="4" id="KW-1185">Reference proteome</keyword>